<proteinExistence type="predicted"/>
<dbReference type="Gene3D" id="3.10.450.30">
    <property type="entry name" value="Microbial ribonucleases"/>
    <property type="match status" value="1"/>
</dbReference>
<gene>
    <name evidence="5" type="ORF">BN869_000010423_1</name>
</gene>
<feature type="transmembrane region" description="Helical" evidence="4">
    <location>
        <begin position="18"/>
        <end position="39"/>
    </location>
</feature>
<accession>A0A0B7KHK8</accession>
<dbReference type="GO" id="GO:0003723">
    <property type="term" value="F:RNA binding"/>
    <property type="evidence" value="ECO:0007669"/>
    <property type="project" value="InterPro"/>
</dbReference>
<dbReference type="GO" id="GO:0016787">
    <property type="term" value="F:hydrolase activity"/>
    <property type="evidence" value="ECO:0007669"/>
    <property type="project" value="UniProtKB-KW"/>
</dbReference>
<name>A0A0B7KHK8_BIOOC</name>
<feature type="region of interest" description="Disordered" evidence="3">
    <location>
        <begin position="192"/>
        <end position="252"/>
    </location>
</feature>
<feature type="region of interest" description="Disordered" evidence="3">
    <location>
        <begin position="126"/>
        <end position="162"/>
    </location>
</feature>
<keyword evidence="1" id="KW-0540">Nuclease</keyword>
<protein>
    <submittedName>
        <fullName evidence="5">Uncharacterized protein</fullName>
    </submittedName>
</protein>
<evidence type="ECO:0000256" key="4">
    <source>
        <dbReference type="SAM" id="Phobius"/>
    </source>
</evidence>
<dbReference type="GO" id="GO:0004540">
    <property type="term" value="F:RNA nuclease activity"/>
    <property type="evidence" value="ECO:0007669"/>
    <property type="project" value="InterPro"/>
</dbReference>
<dbReference type="EMBL" id="CDPU01000042">
    <property type="protein sequence ID" value="CEO54365.1"/>
    <property type="molecule type" value="Genomic_DNA"/>
</dbReference>
<feature type="region of interest" description="Disordered" evidence="3">
    <location>
        <begin position="38"/>
        <end position="62"/>
    </location>
</feature>
<sequence>NTSSIQTHLNCRSQLSQFIHTLLSTFLLVLNYPVTMGMFSRKPNREPREPRRNTEDDGRNLQYYTNRGVDLSYRSVQDMSRHAASRPIQRENRDMYPHPYNDREKVFPKWESRDRPLYEAPATYDDDFDISKKPTPSNKMKTARNPHRNDRARVLGNPPNDPGPYRVVGIHEEEGGGPSGLGVMYHPEGDRRGFVRSPLEPMSREGHRVELRYEDDRRNSSRKTTWPARDYDAEDLARYETQYKQERRPRRR</sequence>
<feature type="compositionally biased region" description="Basic and acidic residues" evidence="3">
    <location>
        <begin position="43"/>
        <end position="59"/>
    </location>
</feature>
<dbReference type="AlphaFoldDB" id="A0A0B7KHK8"/>
<evidence type="ECO:0000256" key="2">
    <source>
        <dbReference type="ARBA" id="ARBA00022801"/>
    </source>
</evidence>
<dbReference type="Pfam" id="PF00545">
    <property type="entry name" value="Ribonuclease"/>
    <property type="match status" value="1"/>
</dbReference>
<evidence type="ECO:0000256" key="1">
    <source>
        <dbReference type="ARBA" id="ARBA00022722"/>
    </source>
</evidence>
<evidence type="ECO:0000256" key="3">
    <source>
        <dbReference type="SAM" id="MobiDB-lite"/>
    </source>
</evidence>
<dbReference type="InterPro" id="IPR016191">
    <property type="entry name" value="Ribonuclease/ribotoxin"/>
</dbReference>
<evidence type="ECO:0000313" key="5">
    <source>
        <dbReference type="EMBL" id="CEO54365.1"/>
    </source>
</evidence>
<feature type="compositionally biased region" description="Basic and acidic residues" evidence="3">
    <location>
        <begin position="229"/>
        <end position="246"/>
    </location>
</feature>
<feature type="non-terminal residue" evidence="5">
    <location>
        <position position="1"/>
    </location>
</feature>
<reference evidence="5" key="1">
    <citation type="submission" date="2015-01" db="EMBL/GenBank/DDBJ databases">
        <authorList>
            <person name="Durling Mikael"/>
        </authorList>
    </citation>
    <scope>NUCLEOTIDE SEQUENCE</scope>
</reference>
<organism evidence="5">
    <name type="scientific">Bionectria ochroleuca</name>
    <name type="common">Gliocladium roseum</name>
    <dbReference type="NCBI Taxonomy" id="29856"/>
    <lineage>
        <taxon>Eukaryota</taxon>
        <taxon>Fungi</taxon>
        <taxon>Dikarya</taxon>
        <taxon>Ascomycota</taxon>
        <taxon>Pezizomycotina</taxon>
        <taxon>Sordariomycetes</taxon>
        <taxon>Hypocreomycetidae</taxon>
        <taxon>Hypocreales</taxon>
        <taxon>Bionectriaceae</taxon>
        <taxon>Clonostachys</taxon>
    </lineage>
</organism>
<keyword evidence="4" id="KW-1133">Transmembrane helix</keyword>
<keyword evidence="2" id="KW-0378">Hydrolase</keyword>
<keyword evidence="4" id="KW-0472">Membrane</keyword>
<dbReference type="InterPro" id="IPR000026">
    <property type="entry name" value="N1-like"/>
</dbReference>
<keyword evidence="4" id="KW-0812">Transmembrane</keyword>
<feature type="compositionally biased region" description="Basic and acidic residues" evidence="3">
    <location>
        <begin position="202"/>
        <end position="219"/>
    </location>
</feature>
<dbReference type="SUPFAM" id="SSF53933">
    <property type="entry name" value="Microbial ribonucleases"/>
    <property type="match status" value="1"/>
</dbReference>